<dbReference type="EMBL" id="PKMF04000607">
    <property type="protein sequence ID" value="KAK7824316.1"/>
    <property type="molecule type" value="Genomic_DNA"/>
</dbReference>
<comment type="caution">
    <text evidence="2">The sequence shown here is derived from an EMBL/GenBank/DDBJ whole genome shotgun (WGS) entry which is preliminary data.</text>
</comment>
<organism evidence="2 3">
    <name type="scientific">Quercus suber</name>
    <name type="common">Cork oak</name>
    <dbReference type="NCBI Taxonomy" id="58331"/>
    <lineage>
        <taxon>Eukaryota</taxon>
        <taxon>Viridiplantae</taxon>
        <taxon>Streptophyta</taxon>
        <taxon>Embryophyta</taxon>
        <taxon>Tracheophyta</taxon>
        <taxon>Spermatophyta</taxon>
        <taxon>Magnoliopsida</taxon>
        <taxon>eudicotyledons</taxon>
        <taxon>Gunneridae</taxon>
        <taxon>Pentapetalae</taxon>
        <taxon>rosids</taxon>
        <taxon>fabids</taxon>
        <taxon>Fagales</taxon>
        <taxon>Fagaceae</taxon>
        <taxon>Quercus</taxon>
    </lineage>
</organism>
<gene>
    <name evidence="2" type="ORF">CFP56_034571</name>
</gene>
<sequence>MAYATIVNYATMISMFNATPLFMPVMSIFFTSPTQTLNRSVVVVVSIDTEYSIVPLISDVLHYHKLHGTTNMNIPSLSIINLKMTRENITVIFVKKNEISSNGFITMQIAVFLLIWNVFLEKKMSSNTYNDHQLEDTTL</sequence>
<proteinExistence type="predicted"/>
<accession>A0AAW0JE20</accession>
<feature type="transmembrane region" description="Helical" evidence="1">
    <location>
        <begin position="103"/>
        <end position="120"/>
    </location>
</feature>
<keyword evidence="1" id="KW-1133">Transmembrane helix</keyword>
<keyword evidence="3" id="KW-1185">Reference proteome</keyword>
<keyword evidence="1" id="KW-0472">Membrane</keyword>
<evidence type="ECO:0000256" key="1">
    <source>
        <dbReference type="SAM" id="Phobius"/>
    </source>
</evidence>
<name>A0AAW0JE20_QUESU</name>
<evidence type="ECO:0000313" key="2">
    <source>
        <dbReference type="EMBL" id="KAK7824316.1"/>
    </source>
</evidence>
<evidence type="ECO:0000313" key="3">
    <source>
        <dbReference type="Proteomes" id="UP000237347"/>
    </source>
</evidence>
<protein>
    <submittedName>
        <fullName evidence="2">Uncharacterized protein</fullName>
    </submittedName>
</protein>
<dbReference type="Proteomes" id="UP000237347">
    <property type="component" value="Unassembled WGS sequence"/>
</dbReference>
<reference evidence="2 3" key="1">
    <citation type="journal article" date="2018" name="Sci. Data">
        <title>The draft genome sequence of cork oak.</title>
        <authorList>
            <person name="Ramos A.M."/>
            <person name="Usie A."/>
            <person name="Barbosa P."/>
            <person name="Barros P.M."/>
            <person name="Capote T."/>
            <person name="Chaves I."/>
            <person name="Simoes F."/>
            <person name="Abreu I."/>
            <person name="Carrasquinho I."/>
            <person name="Faro C."/>
            <person name="Guimaraes J.B."/>
            <person name="Mendonca D."/>
            <person name="Nobrega F."/>
            <person name="Rodrigues L."/>
            <person name="Saibo N.J.M."/>
            <person name="Varela M.C."/>
            <person name="Egas C."/>
            <person name="Matos J."/>
            <person name="Miguel C.M."/>
            <person name="Oliveira M.M."/>
            <person name="Ricardo C.P."/>
            <person name="Goncalves S."/>
        </authorList>
    </citation>
    <scope>NUCLEOTIDE SEQUENCE [LARGE SCALE GENOMIC DNA]</scope>
    <source>
        <strain evidence="3">cv. HL8</strain>
    </source>
</reference>
<keyword evidence="1" id="KW-0812">Transmembrane</keyword>
<dbReference type="AlphaFoldDB" id="A0AAW0JE20"/>
<feature type="transmembrane region" description="Helical" evidence="1">
    <location>
        <begin position="6"/>
        <end position="30"/>
    </location>
</feature>